<evidence type="ECO:0000256" key="1">
    <source>
        <dbReference type="SAM" id="MobiDB-lite"/>
    </source>
</evidence>
<proteinExistence type="predicted"/>
<accession>A0A6P3X9C9</accession>
<feature type="compositionally biased region" description="Low complexity" evidence="1">
    <location>
        <begin position="49"/>
        <end position="67"/>
    </location>
</feature>
<evidence type="ECO:0000313" key="3">
    <source>
        <dbReference type="RefSeq" id="XP_014474479.1"/>
    </source>
</evidence>
<dbReference type="GeneID" id="106744321"/>
<dbReference type="RefSeq" id="XP_014474479.1">
    <property type="nucleotide sequence ID" value="XM_014618993.1"/>
</dbReference>
<organism evidence="2 3">
    <name type="scientific">Dinoponera quadriceps</name>
    <name type="common">South American ant</name>
    <dbReference type="NCBI Taxonomy" id="609295"/>
    <lineage>
        <taxon>Eukaryota</taxon>
        <taxon>Metazoa</taxon>
        <taxon>Ecdysozoa</taxon>
        <taxon>Arthropoda</taxon>
        <taxon>Hexapoda</taxon>
        <taxon>Insecta</taxon>
        <taxon>Pterygota</taxon>
        <taxon>Neoptera</taxon>
        <taxon>Endopterygota</taxon>
        <taxon>Hymenoptera</taxon>
        <taxon>Apocrita</taxon>
        <taxon>Aculeata</taxon>
        <taxon>Formicoidea</taxon>
        <taxon>Formicidae</taxon>
        <taxon>Ponerinae</taxon>
        <taxon>Ponerini</taxon>
        <taxon>Dinoponera</taxon>
    </lineage>
</organism>
<keyword evidence="2" id="KW-1185">Reference proteome</keyword>
<evidence type="ECO:0000313" key="2">
    <source>
        <dbReference type="Proteomes" id="UP000515204"/>
    </source>
</evidence>
<feature type="region of interest" description="Disordered" evidence="1">
    <location>
        <begin position="49"/>
        <end position="77"/>
    </location>
</feature>
<name>A0A6P3X9C9_DINQU</name>
<protein>
    <submittedName>
        <fullName evidence="3">Uncharacterized protein LOC106744321</fullName>
    </submittedName>
</protein>
<gene>
    <name evidence="3" type="primary">LOC106744321</name>
</gene>
<sequence>MAVRVGDASSKTLMQEPIARSRACNSKIEALQSGSSGLVQCAQSLSVGVSNTSGDGNSNNSGNSSGNSDRRRRTGLSTVMQRPVINQELVMEVEARMNRAYLPPRLLPTHLRGPLPHHRKSSLYHTSTGCRRIRDHNFMKRFVKRINFSSAKMLKHV</sequence>
<dbReference type="AlphaFoldDB" id="A0A6P3X9C9"/>
<reference evidence="3" key="1">
    <citation type="submission" date="2025-08" db="UniProtKB">
        <authorList>
            <consortium name="RefSeq"/>
        </authorList>
    </citation>
    <scope>IDENTIFICATION</scope>
</reference>
<dbReference type="Proteomes" id="UP000515204">
    <property type="component" value="Unplaced"/>
</dbReference>
<dbReference type="KEGG" id="dqu:106744321"/>
<dbReference type="OrthoDB" id="193931at2759"/>